<dbReference type="PROSITE" id="PS50937">
    <property type="entry name" value="HTH_MERR_2"/>
    <property type="match status" value="1"/>
</dbReference>
<dbReference type="PROSITE" id="PS00552">
    <property type="entry name" value="HTH_MERR_1"/>
    <property type="match status" value="1"/>
</dbReference>
<dbReference type="InterPro" id="IPR000551">
    <property type="entry name" value="MerR-type_HTH_dom"/>
</dbReference>
<dbReference type="EMBL" id="SMKO01000247">
    <property type="protein sequence ID" value="TDC88569.1"/>
    <property type="molecule type" value="Genomic_DNA"/>
</dbReference>
<dbReference type="GO" id="GO:0003677">
    <property type="term" value="F:DNA binding"/>
    <property type="evidence" value="ECO:0007669"/>
    <property type="project" value="UniProtKB-KW"/>
</dbReference>
<dbReference type="InterPro" id="IPR009061">
    <property type="entry name" value="DNA-bd_dom_put_sf"/>
</dbReference>
<evidence type="ECO:0000259" key="3">
    <source>
        <dbReference type="PROSITE" id="PS50937"/>
    </source>
</evidence>
<dbReference type="PANTHER" id="PTHR30204">
    <property type="entry name" value="REDOX-CYCLING DRUG-SENSING TRANSCRIPTIONAL ACTIVATOR SOXR"/>
    <property type="match status" value="1"/>
</dbReference>
<dbReference type="GO" id="GO:0003700">
    <property type="term" value="F:DNA-binding transcription factor activity"/>
    <property type="evidence" value="ECO:0007669"/>
    <property type="project" value="InterPro"/>
</dbReference>
<organism evidence="4 5">
    <name type="scientific">Nonomuraea deserti</name>
    <dbReference type="NCBI Taxonomy" id="1848322"/>
    <lineage>
        <taxon>Bacteria</taxon>
        <taxon>Bacillati</taxon>
        <taxon>Actinomycetota</taxon>
        <taxon>Actinomycetes</taxon>
        <taxon>Streptosporangiales</taxon>
        <taxon>Streptosporangiaceae</taxon>
        <taxon>Nonomuraea</taxon>
    </lineage>
</organism>
<dbReference type="PANTHER" id="PTHR30204:SF97">
    <property type="entry name" value="MERR FAMILY REGULATORY PROTEIN"/>
    <property type="match status" value="1"/>
</dbReference>
<evidence type="ECO:0000313" key="4">
    <source>
        <dbReference type="EMBL" id="TDC88569.1"/>
    </source>
</evidence>
<feature type="region of interest" description="Disordered" evidence="2">
    <location>
        <begin position="138"/>
        <end position="162"/>
    </location>
</feature>
<protein>
    <submittedName>
        <fullName evidence="4">MerR family transcriptional regulator</fullName>
    </submittedName>
</protein>
<dbReference type="AlphaFoldDB" id="A0A4R4UP11"/>
<dbReference type="Pfam" id="PF13411">
    <property type="entry name" value="MerR_1"/>
    <property type="match status" value="1"/>
</dbReference>
<gene>
    <name evidence="4" type="ORF">E1292_45520</name>
</gene>
<keyword evidence="1" id="KW-0238">DNA-binding</keyword>
<keyword evidence="5" id="KW-1185">Reference proteome</keyword>
<feature type="domain" description="HTH merR-type" evidence="3">
    <location>
        <begin position="5"/>
        <end position="73"/>
    </location>
</feature>
<dbReference type="InterPro" id="IPR047057">
    <property type="entry name" value="MerR_fam"/>
</dbReference>
<dbReference type="SMART" id="SM00422">
    <property type="entry name" value="HTH_MERR"/>
    <property type="match status" value="1"/>
</dbReference>
<evidence type="ECO:0000256" key="2">
    <source>
        <dbReference type="SAM" id="MobiDB-lite"/>
    </source>
</evidence>
<proteinExistence type="predicted"/>
<evidence type="ECO:0000256" key="1">
    <source>
        <dbReference type="ARBA" id="ARBA00023125"/>
    </source>
</evidence>
<reference evidence="4 5" key="1">
    <citation type="submission" date="2019-03" db="EMBL/GenBank/DDBJ databases">
        <title>Draft genome sequences of novel Actinobacteria.</title>
        <authorList>
            <person name="Sahin N."/>
            <person name="Ay H."/>
            <person name="Saygin H."/>
        </authorList>
    </citation>
    <scope>NUCLEOTIDE SEQUENCE [LARGE SCALE GENOMIC DNA]</scope>
    <source>
        <strain evidence="4 5">KC310</strain>
    </source>
</reference>
<feature type="compositionally biased region" description="Basic and acidic residues" evidence="2">
    <location>
        <begin position="138"/>
        <end position="151"/>
    </location>
</feature>
<dbReference type="PRINTS" id="PR00040">
    <property type="entry name" value="HTHMERR"/>
</dbReference>
<sequence length="187" mass="20160">MGEQVLTIGELASRTGVATSALRYWEELGLLPAPARVSGQRRYPPSAVGQVGLVIVLRGVGFTLREVKAFITARSPAGDGWRELYRRKLTELDQRIAQAQVARTAIVHGLACPHEDISECPTFARGIAALLAGSPLEEAHERAHSPDHAVETDGPPTGDAYITDEAVRPERPTIMVHPSLRPSEPGC</sequence>
<comment type="caution">
    <text evidence="4">The sequence shown here is derived from an EMBL/GenBank/DDBJ whole genome shotgun (WGS) entry which is preliminary data.</text>
</comment>
<dbReference type="Gene3D" id="1.10.1660.10">
    <property type="match status" value="1"/>
</dbReference>
<dbReference type="SUPFAM" id="SSF46955">
    <property type="entry name" value="Putative DNA-binding domain"/>
    <property type="match status" value="1"/>
</dbReference>
<dbReference type="Proteomes" id="UP000295258">
    <property type="component" value="Unassembled WGS sequence"/>
</dbReference>
<name>A0A4R4UP11_9ACTN</name>
<evidence type="ECO:0000313" key="5">
    <source>
        <dbReference type="Proteomes" id="UP000295258"/>
    </source>
</evidence>
<accession>A0A4R4UP11</accession>